<dbReference type="STRING" id="761204.W2QQB7"/>
<dbReference type="OMA" id="FTIECTI"/>
<dbReference type="AlphaFoldDB" id="W2QQB7"/>
<keyword evidence="1" id="KW-1133">Transmembrane helix</keyword>
<dbReference type="RefSeq" id="XP_008898953.1">
    <property type="nucleotide sequence ID" value="XM_008900705.1"/>
</dbReference>
<evidence type="ECO:0000313" key="2">
    <source>
        <dbReference type="EMBL" id="ETN15387.1"/>
    </source>
</evidence>
<evidence type="ECO:0000313" key="3">
    <source>
        <dbReference type="Proteomes" id="UP000018817"/>
    </source>
</evidence>
<protein>
    <submittedName>
        <fullName evidence="2">Uncharacterized protein</fullName>
    </submittedName>
</protein>
<accession>W2QQB7</accession>
<dbReference type="EMBL" id="KI669570">
    <property type="protein sequence ID" value="ETN15387.1"/>
    <property type="molecule type" value="Genomic_DNA"/>
</dbReference>
<keyword evidence="1" id="KW-0812">Transmembrane</keyword>
<gene>
    <name evidence="2" type="ORF">PPTG_06661</name>
</gene>
<keyword evidence="1" id="KW-0472">Membrane</keyword>
<feature type="transmembrane region" description="Helical" evidence="1">
    <location>
        <begin position="176"/>
        <end position="197"/>
    </location>
</feature>
<dbReference type="OrthoDB" id="102936at2759"/>
<proteinExistence type="predicted"/>
<sequence length="234" mass="26247">MKQLHQTIDPSISKGNLLSAAYSLCHYHDKFTKEERKQVQVRSCFPHQLSIEGRDLLSKLENENLSIGPTFPPSSNTQSMPTMKNVLPTGCGPPVGSRWSTMKQPVSPTRIRSVQVTCTKRSRNVNAITAVPSVQHIASLRKTLSTLFTIECTILADARFHTELTDVTEDNVMSTVYMVFLYGLLEFGSFVLLMIILKRGCGMQALYHLAFVLETQMLSIQSEIIGWMLITFGF</sequence>
<reference evidence="2 3" key="2">
    <citation type="submission" date="2013-11" db="EMBL/GenBank/DDBJ databases">
        <title>The Genome Sequence of Phytophthora parasitica INRA-310.</title>
        <authorList>
            <consortium name="The Broad Institute Genomics Platform"/>
            <person name="Russ C."/>
            <person name="Tyler B."/>
            <person name="Panabieres F."/>
            <person name="Shan W."/>
            <person name="Tripathy S."/>
            <person name="Grunwald N."/>
            <person name="Machado M."/>
            <person name="Johnson C.S."/>
            <person name="Arredondo F."/>
            <person name="Hong C."/>
            <person name="Coffey M."/>
            <person name="Young S.K."/>
            <person name="Zeng Q."/>
            <person name="Gargeya S."/>
            <person name="Fitzgerald M."/>
            <person name="Abouelleil A."/>
            <person name="Alvarado L."/>
            <person name="Chapman S.B."/>
            <person name="Gainer-Dewar J."/>
            <person name="Goldberg J."/>
            <person name="Griggs A."/>
            <person name="Gujja S."/>
            <person name="Hansen M."/>
            <person name="Howarth C."/>
            <person name="Imamovic A."/>
            <person name="Ireland A."/>
            <person name="Larimer J."/>
            <person name="McCowan C."/>
            <person name="Murphy C."/>
            <person name="Pearson M."/>
            <person name="Poon T.W."/>
            <person name="Priest M."/>
            <person name="Roberts A."/>
            <person name="Saif S."/>
            <person name="Shea T."/>
            <person name="Sykes S."/>
            <person name="Wortman J."/>
            <person name="Nusbaum C."/>
            <person name="Birren B."/>
        </authorList>
    </citation>
    <scope>NUCLEOTIDE SEQUENCE [LARGE SCALE GENOMIC DNA]</scope>
    <source>
        <strain evidence="2 3">INRA-310</strain>
    </source>
</reference>
<reference evidence="3" key="1">
    <citation type="submission" date="2011-12" db="EMBL/GenBank/DDBJ databases">
        <authorList>
            <consortium name="The Broad Institute Genome Sequencing Platform"/>
            <person name="Russ C."/>
            <person name="Tyler B."/>
            <person name="Panabieres F."/>
            <person name="Shan W."/>
            <person name="Tripathy S."/>
            <person name="Grunwald N."/>
            <person name="Machado M."/>
            <person name="Young S.K."/>
            <person name="Zeng Q."/>
            <person name="Gargeya S."/>
            <person name="Fitzgerald M."/>
            <person name="Haas B."/>
            <person name="Abouelleil A."/>
            <person name="Alvarado L."/>
            <person name="Arachchi H.M."/>
            <person name="Berlin A."/>
            <person name="Chapman S.B."/>
            <person name="Gearin G."/>
            <person name="Goldberg J."/>
            <person name="Griggs A."/>
            <person name="Gujja S."/>
            <person name="Hansen M."/>
            <person name="Heiman D."/>
            <person name="Howarth C."/>
            <person name="Larimer J."/>
            <person name="Lui A."/>
            <person name="MacDonald P.J.P."/>
            <person name="McCowen C."/>
            <person name="Montmayeur A."/>
            <person name="Murphy C."/>
            <person name="Neiman D."/>
            <person name="Pearson M."/>
            <person name="Priest M."/>
            <person name="Roberts A."/>
            <person name="Saif S."/>
            <person name="Shea T."/>
            <person name="Sisk P."/>
            <person name="Stolte C."/>
            <person name="Sykes S."/>
            <person name="Wortman J."/>
            <person name="Nusbaum C."/>
            <person name="Birren B."/>
        </authorList>
    </citation>
    <scope>NUCLEOTIDE SEQUENCE [LARGE SCALE GENOMIC DNA]</scope>
    <source>
        <strain evidence="3">INRA-310</strain>
    </source>
</reference>
<dbReference type="VEuPathDB" id="FungiDB:PPTG_06661"/>
<dbReference type="Proteomes" id="UP000018817">
    <property type="component" value="Unassembled WGS sequence"/>
</dbReference>
<evidence type="ECO:0000256" key="1">
    <source>
        <dbReference type="SAM" id="Phobius"/>
    </source>
</evidence>
<name>W2QQB7_PHYN3</name>
<dbReference type="GeneID" id="20176614"/>
<organism evidence="2 3">
    <name type="scientific">Phytophthora nicotianae (strain INRA-310)</name>
    <name type="common">Phytophthora parasitica</name>
    <dbReference type="NCBI Taxonomy" id="761204"/>
    <lineage>
        <taxon>Eukaryota</taxon>
        <taxon>Sar</taxon>
        <taxon>Stramenopiles</taxon>
        <taxon>Oomycota</taxon>
        <taxon>Peronosporomycetes</taxon>
        <taxon>Peronosporales</taxon>
        <taxon>Peronosporaceae</taxon>
        <taxon>Phytophthora</taxon>
    </lineage>
</organism>